<dbReference type="Proteomes" id="UP000245383">
    <property type="component" value="Unassembled WGS sequence"/>
</dbReference>
<feature type="compositionally biased region" description="Low complexity" evidence="1">
    <location>
        <begin position="324"/>
        <end position="335"/>
    </location>
</feature>
<dbReference type="GO" id="GO:0016538">
    <property type="term" value="F:cyclin-dependent protein serine/threonine kinase regulator activity"/>
    <property type="evidence" value="ECO:0007669"/>
    <property type="project" value="InterPro"/>
</dbReference>
<dbReference type="STRING" id="133385.A0A2T9YPW7"/>
<gene>
    <name evidence="2" type="ORF">BB561_002610</name>
</gene>
<evidence type="ECO:0008006" key="4">
    <source>
        <dbReference type="Google" id="ProtNLM"/>
    </source>
</evidence>
<feature type="region of interest" description="Disordered" evidence="1">
    <location>
        <begin position="292"/>
        <end position="464"/>
    </location>
</feature>
<feature type="compositionally biased region" description="Basic and acidic residues" evidence="1">
    <location>
        <begin position="292"/>
        <end position="321"/>
    </location>
</feature>
<protein>
    <recommendedName>
        <fullName evidence="4">Cyclin N-terminal domain-containing protein</fullName>
    </recommendedName>
</protein>
<dbReference type="OrthoDB" id="10264655at2759"/>
<accession>A0A2T9YPW7</accession>
<proteinExistence type="predicted"/>
<feature type="compositionally biased region" description="Basic and acidic residues" evidence="1">
    <location>
        <begin position="386"/>
        <end position="464"/>
    </location>
</feature>
<dbReference type="EMBL" id="MBFR01000094">
    <property type="protein sequence ID" value="PVU94356.1"/>
    <property type="molecule type" value="Genomic_DNA"/>
</dbReference>
<dbReference type="PANTHER" id="PTHR10026">
    <property type="entry name" value="CYCLIN"/>
    <property type="match status" value="1"/>
</dbReference>
<dbReference type="AlphaFoldDB" id="A0A2T9YPW7"/>
<dbReference type="CDD" id="cd20533">
    <property type="entry name" value="CYCLIN_CCNL_rpt2"/>
    <property type="match status" value="1"/>
</dbReference>
<reference evidence="2 3" key="1">
    <citation type="journal article" date="2018" name="MBio">
        <title>Comparative Genomics Reveals the Core Gene Toolbox for the Fungus-Insect Symbiosis.</title>
        <authorList>
            <person name="Wang Y."/>
            <person name="Stata M."/>
            <person name="Wang W."/>
            <person name="Stajich J.E."/>
            <person name="White M.M."/>
            <person name="Moncalvo J.M."/>
        </authorList>
    </citation>
    <scope>NUCLEOTIDE SEQUENCE [LARGE SCALE GENOMIC DNA]</scope>
    <source>
        <strain evidence="2 3">SWE-8-4</strain>
    </source>
</reference>
<dbReference type="InterPro" id="IPR043198">
    <property type="entry name" value="Cyclin/Ssn8"/>
</dbReference>
<dbReference type="InterPro" id="IPR036915">
    <property type="entry name" value="Cyclin-like_sf"/>
</dbReference>
<sequence>MPEYNIPNNNSNTLATLEMITNSPSRKNFLTLETEDSLREYGCLLIQSSGILMKLPQVVMASAAVLFQRDAVMGCLLLATKTEESLRRVRDIILTVDITIKYHRGFPLRILDCSSHEYLDYKDSITVAEMKILRSLGFNVQVQLPYGLLINYLQCLEIATQEKLSQTAWNYLNDSLKTKLYICFQVNTIACAAIYTVCEEMRIKLPSNPAWYEIFDVDRSDLICASNIIKDMYSKKICTIFPVSQKETELYLSNKLNSHVLREKELLIKSQLLLKQLTIKSEFVSDTKNLNKDYIDNDSQKKNGDFMNTSEHKYDENKSDTRLNSQNSNSKNAQNLVNKETYSSRKSDFSQENEYKSNSLKDYSKSQSNHYHTIKDKSIGLQENASIEKNRGMNRSRERYRDNKESRNKSKERYRDIYRDRSRERYRDRSRERYRDRSREKYRDRSREKYRDKDENRNKDRYRA</sequence>
<keyword evidence="3" id="KW-1185">Reference proteome</keyword>
<dbReference type="GO" id="GO:0006357">
    <property type="term" value="P:regulation of transcription by RNA polymerase II"/>
    <property type="evidence" value="ECO:0007669"/>
    <property type="project" value="InterPro"/>
</dbReference>
<evidence type="ECO:0000313" key="2">
    <source>
        <dbReference type="EMBL" id="PVU94356.1"/>
    </source>
</evidence>
<comment type="caution">
    <text evidence="2">The sequence shown here is derived from an EMBL/GenBank/DDBJ whole genome shotgun (WGS) entry which is preliminary data.</text>
</comment>
<dbReference type="PIRSF" id="PIRSF036580">
    <property type="entry name" value="Cyclin_L"/>
    <property type="match status" value="1"/>
</dbReference>
<dbReference type="Gene3D" id="1.10.472.10">
    <property type="entry name" value="Cyclin-like"/>
    <property type="match status" value="2"/>
</dbReference>
<feature type="compositionally biased region" description="Polar residues" evidence="1">
    <location>
        <begin position="356"/>
        <end position="371"/>
    </location>
</feature>
<evidence type="ECO:0000256" key="1">
    <source>
        <dbReference type="SAM" id="MobiDB-lite"/>
    </source>
</evidence>
<feature type="compositionally biased region" description="Basic and acidic residues" evidence="1">
    <location>
        <begin position="342"/>
        <end position="355"/>
    </location>
</feature>
<organism evidence="2 3">
    <name type="scientific">Smittium simulii</name>
    <dbReference type="NCBI Taxonomy" id="133385"/>
    <lineage>
        <taxon>Eukaryota</taxon>
        <taxon>Fungi</taxon>
        <taxon>Fungi incertae sedis</taxon>
        <taxon>Zoopagomycota</taxon>
        <taxon>Kickxellomycotina</taxon>
        <taxon>Harpellomycetes</taxon>
        <taxon>Harpellales</taxon>
        <taxon>Legeriomycetaceae</taxon>
        <taxon>Smittium</taxon>
    </lineage>
</organism>
<name>A0A2T9YPW7_9FUNG</name>
<evidence type="ECO:0000313" key="3">
    <source>
        <dbReference type="Proteomes" id="UP000245383"/>
    </source>
</evidence>
<dbReference type="SUPFAM" id="SSF47954">
    <property type="entry name" value="Cyclin-like"/>
    <property type="match status" value="2"/>
</dbReference>